<dbReference type="Proteomes" id="UP000478052">
    <property type="component" value="Unassembled WGS sequence"/>
</dbReference>
<feature type="non-terminal residue" evidence="1">
    <location>
        <position position="56"/>
    </location>
</feature>
<comment type="caution">
    <text evidence="1">The sequence shown here is derived from an EMBL/GenBank/DDBJ whole genome shotgun (WGS) entry which is preliminary data.</text>
</comment>
<accession>A0A6G0VJ62</accession>
<evidence type="ECO:0000313" key="1">
    <source>
        <dbReference type="EMBL" id="KAF0690018.1"/>
    </source>
</evidence>
<sequence>MNLQKTCNDISSLVSLVRSESFPTYPESGYITFTSRLKTYDMLPSKIPQNKYLLAD</sequence>
<dbReference type="EMBL" id="VUJU01016253">
    <property type="protein sequence ID" value="KAF0690018.1"/>
    <property type="molecule type" value="Genomic_DNA"/>
</dbReference>
<proteinExistence type="predicted"/>
<keyword evidence="2" id="KW-1185">Reference proteome</keyword>
<dbReference type="AlphaFoldDB" id="A0A6G0VJ62"/>
<gene>
    <name evidence="1" type="ORF">FWK35_00036168</name>
</gene>
<protein>
    <submittedName>
        <fullName evidence="1">Death-associated inhibitor of apoptosis 1-like</fullName>
    </submittedName>
</protein>
<evidence type="ECO:0000313" key="2">
    <source>
        <dbReference type="Proteomes" id="UP000478052"/>
    </source>
</evidence>
<name>A0A6G0VJ62_APHCR</name>
<reference evidence="1 2" key="1">
    <citation type="submission" date="2019-08" db="EMBL/GenBank/DDBJ databases">
        <title>Whole genome of Aphis craccivora.</title>
        <authorList>
            <person name="Voronova N.V."/>
            <person name="Shulinski R.S."/>
            <person name="Bandarenka Y.V."/>
            <person name="Zhorov D.G."/>
            <person name="Warner D."/>
        </authorList>
    </citation>
    <scope>NUCLEOTIDE SEQUENCE [LARGE SCALE GENOMIC DNA]</scope>
    <source>
        <strain evidence="1">180601</strain>
        <tissue evidence="1">Whole Body</tissue>
    </source>
</reference>
<organism evidence="1 2">
    <name type="scientific">Aphis craccivora</name>
    <name type="common">Cowpea aphid</name>
    <dbReference type="NCBI Taxonomy" id="307492"/>
    <lineage>
        <taxon>Eukaryota</taxon>
        <taxon>Metazoa</taxon>
        <taxon>Ecdysozoa</taxon>
        <taxon>Arthropoda</taxon>
        <taxon>Hexapoda</taxon>
        <taxon>Insecta</taxon>
        <taxon>Pterygota</taxon>
        <taxon>Neoptera</taxon>
        <taxon>Paraneoptera</taxon>
        <taxon>Hemiptera</taxon>
        <taxon>Sternorrhyncha</taxon>
        <taxon>Aphidomorpha</taxon>
        <taxon>Aphidoidea</taxon>
        <taxon>Aphididae</taxon>
        <taxon>Aphidini</taxon>
        <taxon>Aphis</taxon>
        <taxon>Aphis</taxon>
    </lineage>
</organism>